<organism evidence="2 3">
    <name type="scientific">Biomphalaria pfeifferi</name>
    <name type="common">Bloodfluke planorb</name>
    <name type="synonym">Freshwater snail</name>
    <dbReference type="NCBI Taxonomy" id="112525"/>
    <lineage>
        <taxon>Eukaryota</taxon>
        <taxon>Metazoa</taxon>
        <taxon>Spiralia</taxon>
        <taxon>Lophotrochozoa</taxon>
        <taxon>Mollusca</taxon>
        <taxon>Gastropoda</taxon>
        <taxon>Heterobranchia</taxon>
        <taxon>Euthyneura</taxon>
        <taxon>Panpulmonata</taxon>
        <taxon>Hygrophila</taxon>
        <taxon>Lymnaeoidea</taxon>
        <taxon>Planorbidae</taxon>
        <taxon>Biomphalaria</taxon>
    </lineage>
</organism>
<dbReference type="EMBL" id="JASAOG010000451">
    <property type="protein sequence ID" value="KAK0039377.1"/>
    <property type="molecule type" value="Genomic_DNA"/>
</dbReference>
<reference evidence="2" key="1">
    <citation type="journal article" date="2023" name="PLoS Negl. Trop. Dis.">
        <title>A genome sequence for Biomphalaria pfeifferi, the major vector snail for the human-infecting parasite Schistosoma mansoni.</title>
        <authorList>
            <person name="Bu L."/>
            <person name="Lu L."/>
            <person name="Laidemitt M.R."/>
            <person name="Zhang S.M."/>
            <person name="Mutuku M."/>
            <person name="Mkoji G."/>
            <person name="Steinauer M."/>
            <person name="Loker E.S."/>
        </authorList>
    </citation>
    <scope>NUCLEOTIDE SEQUENCE</scope>
    <source>
        <strain evidence="2">KasaAsao</strain>
    </source>
</reference>
<feature type="compositionally biased region" description="Basic residues" evidence="1">
    <location>
        <begin position="1"/>
        <end position="12"/>
    </location>
</feature>
<evidence type="ECO:0000256" key="1">
    <source>
        <dbReference type="SAM" id="MobiDB-lite"/>
    </source>
</evidence>
<evidence type="ECO:0000313" key="2">
    <source>
        <dbReference type="EMBL" id="KAK0039377.1"/>
    </source>
</evidence>
<dbReference type="AlphaFoldDB" id="A0AAD8ET45"/>
<proteinExistence type="predicted"/>
<dbReference type="Proteomes" id="UP001233172">
    <property type="component" value="Unassembled WGS sequence"/>
</dbReference>
<comment type="caution">
    <text evidence="2">The sequence shown here is derived from an EMBL/GenBank/DDBJ whole genome shotgun (WGS) entry which is preliminary data.</text>
</comment>
<protein>
    <submittedName>
        <fullName evidence="2">Uncharacterized protein</fullName>
    </submittedName>
</protein>
<feature type="region of interest" description="Disordered" evidence="1">
    <location>
        <begin position="1"/>
        <end position="30"/>
    </location>
</feature>
<name>A0AAD8ET45_BIOPF</name>
<feature type="compositionally biased region" description="Basic and acidic residues" evidence="1">
    <location>
        <begin position="77"/>
        <end position="87"/>
    </location>
</feature>
<gene>
    <name evidence="2" type="ORF">Bpfe_031210</name>
</gene>
<feature type="region of interest" description="Disordered" evidence="1">
    <location>
        <begin position="68"/>
        <end position="94"/>
    </location>
</feature>
<evidence type="ECO:0000313" key="3">
    <source>
        <dbReference type="Proteomes" id="UP001233172"/>
    </source>
</evidence>
<accession>A0AAD8ET45</accession>
<keyword evidence="3" id="KW-1185">Reference proteome</keyword>
<sequence length="94" mass="10407">MFRAHASRRSAVKRPSNPIRRKIAEPTRPATINAVKNRSEFTNQRRGNGASGFALSAVICQRRISLQNQNAARKKSGQNDDCQRTDPDSSPSAE</sequence>
<reference evidence="2" key="2">
    <citation type="submission" date="2023-04" db="EMBL/GenBank/DDBJ databases">
        <authorList>
            <person name="Bu L."/>
            <person name="Lu L."/>
            <person name="Laidemitt M.R."/>
            <person name="Zhang S.M."/>
            <person name="Mutuku M."/>
            <person name="Mkoji G."/>
            <person name="Steinauer M."/>
            <person name="Loker E.S."/>
        </authorList>
    </citation>
    <scope>NUCLEOTIDE SEQUENCE</scope>
    <source>
        <strain evidence="2">KasaAsao</strain>
        <tissue evidence="2">Whole Snail</tissue>
    </source>
</reference>